<gene>
    <name evidence="2" type="ORF">E2R62_24235</name>
</gene>
<keyword evidence="1" id="KW-0472">Membrane</keyword>
<dbReference type="EMBL" id="CP038008">
    <property type="protein sequence ID" value="QBY31619.1"/>
    <property type="molecule type" value="Genomic_DNA"/>
</dbReference>
<sequence length="43" mass="4794">MAKIRKWSHRVAWLIAIWCASVLLLAVVGALFRLLMTSAGLRA</sequence>
<feature type="transmembrane region" description="Helical" evidence="1">
    <location>
        <begin position="12"/>
        <end position="36"/>
    </location>
</feature>
<dbReference type="InterPro" id="IPR018895">
    <property type="entry name" value="DUF2474"/>
</dbReference>
<reference evidence="2" key="1">
    <citation type="submission" date="2019-03" db="EMBL/GenBank/DDBJ databases">
        <title>Complete genome sequence of enteropathogenic Citrobacter rodentium strain DBS100.</title>
        <authorList>
            <person name="Popov G."/>
            <person name="Fiebig A."/>
            <person name="Shideler S."/>
            <person name="Coombes B."/>
            <person name="Savchenko A."/>
        </authorList>
    </citation>
    <scope>NUCLEOTIDE SEQUENCE</scope>
    <source>
        <strain evidence="2">DBS100</strain>
    </source>
</reference>
<name>A0A482PUE0_CITRO</name>
<dbReference type="AlphaFoldDB" id="A0A482PUE0"/>
<evidence type="ECO:0000256" key="1">
    <source>
        <dbReference type="SAM" id="Phobius"/>
    </source>
</evidence>
<organism evidence="2">
    <name type="scientific">Citrobacter rodentium</name>
    <dbReference type="NCBI Taxonomy" id="67825"/>
    <lineage>
        <taxon>Bacteria</taxon>
        <taxon>Pseudomonadati</taxon>
        <taxon>Pseudomonadota</taxon>
        <taxon>Gammaproteobacteria</taxon>
        <taxon>Enterobacterales</taxon>
        <taxon>Enterobacteriaceae</taxon>
        <taxon>Citrobacter</taxon>
    </lineage>
</organism>
<keyword evidence="1" id="KW-0812">Transmembrane</keyword>
<dbReference type="Pfam" id="PF10617">
    <property type="entry name" value="DUF2474"/>
    <property type="match status" value="1"/>
</dbReference>
<accession>A0A482PUE0</accession>
<dbReference type="RefSeq" id="WP_042622937.1">
    <property type="nucleotide sequence ID" value="NZ_CAJTBI010000013.1"/>
</dbReference>
<keyword evidence="1" id="KW-1133">Transmembrane helix</keyword>
<evidence type="ECO:0000313" key="2">
    <source>
        <dbReference type="EMBL" id="QBY31619.1"/>
    </source>
</evidence>
<proteinExistence type="predicted"/>
<protein>
    <submittedName>
        <fullName evidence="2">DUF2474 domain-containing protein</fullName>
    </submittedName>
</protein>